<dbReference type="InterPro" id="IPR030391">
    <property type="entry name" value="MeTrfase_TrmA_CS"/>
</dbReference>
<dbReference type="InterPro" id="IPR030390">
    <property type="entry name" value="MeTrfase_TrmA_AS"/>
</dbReference>
<dbReference type="Pfam" id="PF05958">
    <property type="entry name" value="tRNA_U5-meth_tr"/>
    <property type="match status" value="1"/>
</dbReference>
<dbReference type="PROSITE" id="PS01231">
    <property type="entry name" value="TRMA_2"/>
    <property type="match status" value="1"/>
</dbReference>
<evidence type="ECO:0000259" key="12">
    <source>
        <dbReference type="PROSITE" id="PS50926"/>
    </source>
</evidence>
<dbReference type="AlphaFoldDB" id="A0A3A2ZM16"/>
<evidence type="ECO:0000313" key="13">
    <source>
        <dbReference type="EMBL" id="RJE18191.1"/>
    </source>
</evidence>
<dbReference type="GO" id="GO:0008033">
    <property type="term" value="P:tRNA processing"/>
    <property type="evidence" value="ECO:0007669"/>
    <property type="project" value="UniProtKB-KW"/>
</dbReference>
<feature type="active site" evidence="10">
    <location>
        <position position="585"/>
    </location>
</feature>
<dbReference type="Gene3D" id="2.40.50.140">
    <property type="entry name" value="Nucleic acid-binding proteins"/>
    <property type="match status" value="1"/>
</dbReference>
<dbReference type="STRING" id="2070753.A0A3A2ZM16"/>
<feature type="binding site" evidence="9">
    <location>
        <position position="511"/>
    </location>
    <ligand>
        <name>S-adenosyl-L-methionine</name>
        <dbReference type="ChEBI" id="CHEBI:59789"/>
    </ligand>
</feature>
<keyword evidence="1 9" id="KW-0489">Methyltransferase</keyword>
<evidence type="ECO:0000256" key="9">
    <source>
        <dbReference type="PROSITE-ProRule" id="PRU01024"/>
    </source>
</evidence>
<name>A0A3A2ZM16_9EURO</name>
<dbReference type="PROSITE" id="PS51687">
    <property type="entry name" value="SAM_MT_RNA_M5U"/>
    <property type="match status" value="1"/>
</dbReference>
<dbReference type="InterPro" id="IPR010280">
    <property type="entry name" value="U5_MeTrfase_fam"/>
</dbReference>
<evidence type="ECO:0000256" key="3">
    <source>
        <dbReference type="ARBA" id="ARBA00022691"/>
    </source>
</evidence>
<evidence type="ECO:0000256" key="6">
    <source>
        <dbReference type="ARBA" id="ARBA00052788"/>
    </source>
</evidence>
<dbReference type="InterPro" id="IPR025795">
    <property type="entry name" value="tRNA_(uracil-5-)_MeTrfase"/>
</dbReference>
<keyword evidence="4" id="KW-0819">tRNA processing</keyword>
<feature type="binding site" evidence="9">
    <location>
        <position position="558"/>
    </location>
    <ligand>
        <name>S-adenosyl-L-methionine</name>
        <dbReference type="ChEBI" id="CHEBI:59789"/>
    </ligand>
</feature>
<sequence length="640" mass="72232">MIKYVCGCLEVNVQLMLRKKIHNRVDLRQPILIDLFAKLLRLHHLRDKFQDPILHLQMFSRRLFLAVTRRSWTCLPYHTSRSIHLNPSEPLPLKYVPVGMPPAQRRPKNDPRRKRTKKDETKNKSSGFDEVLQVDIDQLLERNKPEQEQDGEQTPDSPAPQPVLPERFSEIEVKIVELSSTGDGLALSENNDHVYVVPFSVPGDKVLVKVARQYPSLSYSLTDFIKVLEPGPKRNDSLIGCGYFGKCSGCQLQMMSYEDQLAHKRRIVEKAYANFSGLIPEVVPKIGDTFPSPMQYGYRTKLTPHFVLPSPKAVQEAKENGDAHPEIPPIGFTLKNRRMDMDIEDCPLGTDIVRKGLKSERKRVAENIGQFKRGATLLLRESTTRTPKDKTDKNSVDKEQKPEEKSKQIDSGDVIRTKKDNYIEEKRCVTDQNATTVEYVDDYLFTNKAGGFFQNNNSILSGFTNYIREQALPANNDKDPNPIKYLLDAYSGSGLFTITLSPLFKSSLGVDVAGDSINCARHNVRANSLTNTGFAAADAATLFKDIPYPADQTLLIIDPPRKGCSEDFLHQLMDFGPRRVVYVSCNVHTQARDVAFMVQGDSKKNLRYDIESIRGFDFFPQTGHVEGVAVLNKVSTAESA</sequence>
<evidence type="ECO:0000256" key="4">
    <source>
        <dbReference type="ARBA" id="ARBA00022694"/>
    </source>
</evidence>
<feature type="region of interest" description="Disordered" evidence="11">
    <location>
        <begin position="94"/>
        <end position="127"/>
    </location>
</feature>
<dbReference type="InterPro" id="IPR012340">
    <property type="entry name" value="NA-bd_OB-fold"/>
</dbReference>
<evidence type="ECO:0000256" key="10">
    <source>
        <dbReference type="PROSITE-ProRule" id="PRU10015"/>
    </source>
</evidence>
<proteinExistence type="inferred from homology"/>
<gene>
    <name evidence="13" type="ORF">PHISCL_09472</name>
</gene>
<protein>
    <recommendedName>
        <fullName evidence="8">tRNA (uracil(54)-C(5))-methyltransferase</fullName>
        <ecNumber evidence="5">2.1.1.35</ecNumber>
    </recommendedName>
</protein>
<dbReference type="InterPro" id="IPR002792">
    <property type="entry name" value="TRAM_dom"/>
</dbReference>
<keyword evidence="3 9" id="KW-0949">S-adenosyl-L-methionine</keyword>
<dbReference type="FunFam" id="3.40.50.150:FF:000174">
    <property type="entry name" value="TRM2p tRNA methyltransferase"/>
    <property type="match status" value="1"/>
</dbReference>
<dbReference type="Gene3D" id="3.40.50.150">
    <property type="entry name" value="Vaccinia Virus protein VP39"/>
    <property type="match status" value="2"/>
</dbReference>
<dbReference type="SUPFAM" id="SSF53335">
    <property type="entry name" value="S-adenosyl-L-methionine-dependent methyltransferases"/>
    <property type="match status" value="1"/>
</dbReference>
<dbReference type="PANTHER" id="PTHR11061">
    <property type="entry name" value="RNA M5U METHYLTRANSFERASE"/>
    <property type="match status" value="1"/>
</dbReference>
<feature type="binding site" evidence="9">
    <location>
        <position position="490"/>
    </location>
    <ligand>
        <name>S-adenosyl-L-methionine</name>
        <dbReference type="ChEBI" id="CHEBI:59789"/>
    </ligand>
</feature>
<dbReference type="GO" id="GO:0032259">
    <property type="term" value="P:methylation"/>
    <property type="evidence" value="ECO:0007669"/>
    <property type="project" value="UniProtKB-KW"/>
</dbReference>
<feature type="binding site" evidence="9">
    <location>
        <position position="454"/>
    </location>
    <ligand>
        <name>S-adenosyl-L-methionine</name>
        <dbReference type="ChEBI" id="CHEBI:59789"/>
    </ligand>
</feature>
<organism evidence="13 14">
    <name type="scientific">Aspergillus sclerotialis</name>
    <dbReference type="NCBI Taxonomy" id="2070753"/>
    <lineage>
        <taxon>Eukaryota</taxon>
        <taxon>Fungi</taxon>
        <taxon>Dikarya</taxon>
        <taxon>Ascomycota</taxon>
        <taxon>Pezizomycotina</taxon>
        <taxon>Eurotiomycetes</taxon>
        <taxon>Eurotiomycetidae</taxon>
        <taxon>Eurotiales</taxon>
        <taxon>Aspergillaceae</taxon>
        <taxon>Aspergillus</taxon>
        <taxon>Aspergillus subgen. Polypaecilum</taxon>
    </lineage>
</organism>
<evidence type="ECO:0000256" key="1">
    <source>
        <dbReference type="ARBA" id="ARBA00022603"/>
    </source>
</evidence>
<keyword evidence="14" id="KW-1185">Reference proteome</keyword>
<feature type="region of interest" description="Disordered" evidence="11">
    <location>
        <begin position="376"/>
        <end position="412"/>
    </location>
</feature>
<comment type="catalytic activity">
    <reaction evidence="6">
        <text>uridine(54) in tRNA + S-adenosyl-L-methionine = 5-methyluridine(54) in tRNA + S-adenosyl-L-homocysteine + H(+)</text>
        <dbReference type="Rhea" id="RHEA:42712"/>
        <dbReference type="Rhea" id="RHEA-COMP:10167"/>
        <dbReference type="Rhea" id="RHEA-COMP:10193"/>
        <dbReference type="ChEBI" id="CHEBI:15378"/>
        <dbReference type="ChEBI" id="CHEBI:57856"/>
        <dbReference type="ChEBI" id="CHEBI:59789"/>
        <dbReference type="ChEBI" id="CHEBI:65315"/>
        <dbReference type="ChEBI" id="CHEBI:74447"/>
        <dbReference type="EC" id="2.1.1.35"/>
    </reaction>
</comment>
<dbReference type="GO" id="GO:0009451">
    <property type="term" value="P:RNA modification"/>
    <property type="evidence" value="ECO:0007669"/>
    <property type="project" value="UniProtKB-ARBA"/>
</dbReference>
<reference evidence="14" key="1">
    <citation type="submission" date="2017-02" db="EMBL/GenBank/DDBJ databases">
        <authorList>
            <person name="Tafer H."/>
            <person name="Lopandic K."/>
        </authorList>
    </citation>
    <scope>NUCLEOTIDE SEQUENCE [LARGE SCALE GENOMIC DNA]</scope>
    <source>
        <strain evidence="14">CBS 366.77</strain>
    </source>
</reference>
<evidence type="ECO:0000256" key="2">
    <source>
        <dbReference type="ARBA" id="ARBA00022679"/>
    </source>
</evidence>
<feature type="compositionally biased region" description="Basic and acidic residues" evidence="11">
    <location>
        <begin position="382"/>
        <end position="412"/>
    </location>
</feature>
<dbReference type="InterPro" id="IPR029063">
    <property type="entry name" value="SAM-dependent_MTases_sf"/>
</dbReference>
<dbReference type="Proteomes" id="UP000266188">
    <property type="component" value="Unassembled WGS sequence"/>
</dbReference>
<dbReference type="PANTHER" id="PTHR11061:SF30">
    <property type="entry name" value="TRNA (URACIL(54)-C(5))-METHYLTRANSFERASE"/>
    <property type="match status" value="1"/>
</dbReference>
<evidence type="ECO:0000256" key="11">
    <source>
        <dbReference type="SAM" id="MobiDB-lite"/>
    </source>
</evidence>
<feature type="domain" description="TRAM" evidence="12">
    <location>
        <begin position="162"/>
        <end position="226"/>
    </location>
</feature>
<dbReference type="EMBL" id="MVGC01000604">
    <property type="protein sequence ID" value="RJE18191.1"/>
    <property type="molecule type" value="Genomic_DNA"/>
</dbReference>
<dbReference type="FunFam" id="3.40.50.150:FF:000104">
    <property type="entry name" value="S-adenosyl-L-methionine-dependent methyltransferase"/>
    <property type="match status" value="1"/>
</dbReference>
<evidence type="ECO:0000256" key="8">
    <source>
        <dbReference type="ARBA" id="ARBA00070108"/>
    </source>
</evidence>
<dbReference type="PROSITE" id="PS50926">
    <property type="entry name" value="TRAM"/>
    <property type="match status" value="1"/>
</dbReference>
<keyword evidence="2 9" id="KW-0808">Transferase</keyword>
<accession>A0A3A2ZM16</accession>
<comment type="function">
    <text evidence="7">Catalyzes the formation of 5-methyl-uridine at position 54 (m5U54) in all tRNA. May also have a role in tRNA stabilization or maturation.</text>
</comment>
<dbReference type="PROSITE" id="PS51622">
    <property type="entry name" value="SAM_MT_RNA_M5U_2"/>
    <property type="match status" value="1"/>
</dbReference>
<evidence type="ECO:0000256" key="7">
    <source>
        <dbReference type="ARBA" id="ARBA00054700"/>
    </source>
</evidence>
<comment type="similarity">
    <text evidence="9">Belongs to the class I-like SAM-binding methyltransferase superfamily. RNA M5U methyltransferase family.</text>
</comment>
<dbReference type="FunFam" id="2.40.50.140:FF:000201">
    <property type="entry name" value="TRM2p tRNA methyltransferase"/>
    <property type="match status" value="1"/>
</dbReference>
<dbReference type="EC" id="2.1.1.35" evidence="5"/>
<dbReference type="OrthoDB" id="10250660at2759"/>
<evidence type="ECO:0000313" key="14">
    <source>
        <dbReference type="Proteomes" id="UP000266188"/>
    </source>
</evidence>
<dbReference type="GO" id="GO:0030697">
    <property type="term" value="F:tRNA (uracil(54)-C5)-methyltransferase activity, S-adenosyl methionine-dependent"/>
    <property type="evidence" value="ECO:0007669"/>
    <property type="project" value="UniProtKB-EC"/>
</dbReference>
<evidence type="ECO:0000256" key="5">
    <source>
        <dbReference type="ARBA" id="ARBA00033763"/>
    </source>
</evidence>
<feature type="active site" description="Nucleophile" evidence="9">
    <location>
        <position position="585"/>
    </location>
</feature>
<dbReference type="SUPFAM" id="SSF50249">
    <property type="entry name" value="Nucleic acid-binding proteins"/>
    <property type="match status" value="1"/>
</dbReference>
<comment type="caution">
    <text evidence="13">The sequence shown here is derived from an EMBL/GenBank/DDBJ whole genome shotgun (WGS) entry which is preliminary data.</text>
</comment>
<dbReference type="PROSITE" id="PS01230">
    <property type="entry name" value="TRMA_1"/>
    <property type="match status" value="1"/>
</dbReference>